<gene>
    <name evidence="1" type="ORF">SAMN05421749_101341</name>
</gene>
<keyword evidence="2" id="KW-1185">Reference proteome</keyword>
<reference evidence="2" key="1">
    <citation type="submission" date="2016-09" db="EMBL/GenBank/DDBJ databases">
        <authorList>
            <person name="Varghese N."/>
            <person name="Submissions S."/>
        </authorList>
    </citation>
    <scope>NUCLEOTIDE SEQUENCE [LARGE SCALE GENOMIC DNA]</scope>
    <source>
        <strain evidence="2">ANC 3699</strain>
    </source>
</reference>
<dbReference type="EMBL" id="FMYK01000001">
    <property type="protein sequence ID" value="SDB84786.1"/>
    <property type="molecule type" value="Genomic_DNA"/>
</dbReference>
<organism evidence="1 2">
    <name type="scientific">Acinetobacter marinus</name>
    <dbReference type="NCBI Taxonomy" id="281375"/>
    <lineage>
        <taxon>Bacteria</taxon>
        <taxon>Pseudomonadati</taxon>
        <taxon>Pseudomonadota</taxon>
        <taxon>Gammaproteobacteria</taxon>
        <taxon>Moraxellales</taxon>
        <taxon>Moraxellaceae</taxon>
        <taxon>Acinetobacter</taxon>
    </lineage>
</organism>
<accession>A0A1G6GUJ1</accession>
<name>A0A1G6GUJ1_9GAMM</name>
<dbReference type="AlphaFoldDB" id="A0A1G6GUJ1"/>
<sequence>MAKFSENTNFSANVSFSPRKAIACATACAVVVLLSACQSTQTSSLAMQKENNQYQITGMGKDKITAQNNAIKAAQNTCKRGTSPVVSNEKLVYNGVGDENTGKMINQAGAIAGIFLGKDVNISQDTDYQVTLDFYCQS</sequence>
<dbReference type="RefSeq" id="WP_244515927.1">
    <property type="nucleotide sequence ID" value="NZ_FMYK01000001.1"/>
</dbReference>
<evidence type="ECO:0000313" key="2">
    <source>
        <dbReference type="Proteomes" id="UP000242317"/>
    </source>
</evidence>
<dbReference type="Proteomes" id="UP000242317">
    <property type="component" value="Unassembled WGS sequence"/>
</dbReference>
<evidence type="ECO:0000313" key="1">
    <source>
        <dbReference type="EMBL" id="SDB84786.1"/>
    </source>
</evidence>
<protein>
    <submittedName>
        <fullName evidence="1">Uncharacterized protein</fullName>
    </submittedName>
</protein>
<proteinExistence type="predicted"/>